<dbReference type="EMBL" id="LAZR01010575">
    <property type="protein sequence ID" value="KKM66224.1"/>
    <property type="molecule type" value="Genomic_DNA"/>
</dbReference>
<evidence type="ECO:0000256" key="2">
    <source>
        <dbReference type="SAM" id="Phobius"/>
    </source>
</evidence>
<feature type="domain" description="DUF6785" evidence="3">
    <location>
        <begin position="79"/>
        <end position="472"/>
    </location>
</feature>
<keyword evidence="2" id="KW-0472">Membrane</keyword>
<dbReference type="AlphaFoldDB" id="A0A0F9J8X0"/>
<evidence type="ECO:0000256" key="1">
    <source>
        <dbReference type="SAM" id="MobiDB-lite"/>
    </source>
</evidence>
<keyword evidence="2" id="KW-0812">Transmembrane</keyword>
<feature type="transmembrane region" description="Helical" evidence="2">
    <location>
        <begin position="74"/>
        <end position="95"/>
    </location>
</feature>
<feature type="transmembrane region" description="Helical" evidence="2">
    <location>
        <begin position="25"/>
        <end position="42"/>
    </location>
</feature>
<dbReference type="Pfam" id="PF20581">
    <property type="entry name" value="DUF6785"/>
    <property type="match status" value="1"/>
</dbReference>
<feature type="compositionally biased region" description="Polar residues" evidence="1">
    <location>
        <begin position="506"/>
        <end position="518"/>
    </location>
</feature>
<protein>
    <recommendedName>
        <fullName evidence="3">DUF6785 domain-containing protein</fullName>
    </recommendedName>
</protein>
<feature type="non-terminal residue" evidence="4">
    <location>
        <position position="1"/>
    </location>
</feature>
<feature type="transmembrane region" description="Helical" evidence="2">
    <location>
        <begin position="380"/>
        <end position="397"/>
    </location>
</feature>
<feature type="transmembrane region" description="Helical" evidence="2">
    <location>
        <begin position="47"/>
        <end position="68"/>
    </location>
</feature>
<keyword evidence="2" id="KW-1133">Transmembrane helix</keyword>
<feature type="region of interest" description="Disordered" evidence="1">
    <location>
        <begin position="497"/>
        <end position="518"/>
    </location>
</feature>
<name>A0A0F9J8X0_9ZZZZ</name>
<feature type="transmembrane region" description="Helical" evidence="2">
    <location>
        <begin position="326"/>
        <end position="345"/>
    </location>
</feature>
<proteinExistence type="predicted"/>
<reference evidence="4" key="1">
    <citation type="journal article" date="2015" name="Nature">
        <title>Complex archaea that bridge the gap between prokaryotes and eukaryotes.</title>
        <authorList>
            <person name="Spang A."/>
            <person name="Saw J.H."/>
            <person name="Jorgensen S.L."/>
            <person name="Zaremba-Niedzwiedzka K."/>
            <person name="Martijn J."/>
            <person name="Lind A.E."/>
            <person name="van Eijk R."/>
            <person name="Schleper C."/>
            <person name="Guy L."/>
            <person name="Ettema T.J."/>
        </authorList>
    </citation>
    <scope>NUCLEOTIDE SEQUENCE</scope>
</reference>
<gene>
    <name evidence="4" type="ORF">LCGC14_1483320</name>
</gene>
<evidence type="ECO:0000259" key="3">
    <source>
        <dbReference type="Pfam" id="PF20581"/>
    </source>
</evidence>
<evidence type="ECO:0000313" key="4">
    <source>
        <dbReference type="EMBL" id="KKM66224.1"/>
    </source>
</evidence>
<feature type="transmembrane region" description="Helical" evidence="2">
    <location>
        <begin position="266"/>
        <end position="284"/>
    </location>
</feature>
<organism evidence="4">
    <name type="scientific">marine sediment metagenome</name>
    <dbReference type="NCBI Taxonomy" id="412755"/>
    <lineage>
        <taxon>unclassified sequences</taxon>
        <taxon>metagenomes</taxon>
        <taxon>ecological metagenomes</taxon>
    </lineage>
</organism>
<comment type="caution">
    <text evidence="4">The sequence shown here is derived from an EMBL/GenBank/DDBJ whole genome shotgun (WGS) entry which is preliminary data.</text>
</comment>
<dbReference type="InterPro" id="IPR046712">
    <property type="entry name" value="DUF6785"/>
</dbReference>
<sequence>IGLCMVMLWTVGCCFMVAAGGVRTQHLLMVIGFGAIMTVFLLQFPRLFLGCVLVLSIGTGALMLLGAPPDDHPVLIRGLLLSLLVVVPLILLALWLHWRPMAKGEQVIVYACVVIAIPWAICVRAVVESSAANLFESQRTSEPQLYAWARDLPWWAPAIQPDDPAALAMPPPADGDDGLTPDERLTRQTIRDFGFGNGGNVPWRLWAKPIAYWVAMCLAWQGMLMGLLLMFRKRFIEQERLPFVWAQPAISIIQGPESGKRPRSHWVLFAIGLAMCLPSVIFMSPMGEAMTTWGCLPWAGDQGQEGIRAGVDLTGLNLLPGTQMRLWWGPLVLTMFLLFPLDVLMTTALAHILLAVVLPGLMRSFGISVGPNLLGTFVKNALRFGGAVGLLFWSVWFNRKTFWGYIRSLWGGKPTDSPSADEIPRKLVLLIFVGGTVGFVALGCHATSALQMTLLTLLVLVYSFSQVRLRISGLPLTYDNNFGSHQMVSIQRPWRTPTCPSPATAGPSTGCSGASTGR</sequence>
<feature type="transmembrane region" description="Helical" evidence="2">
    <location>
        <begin position="107"/>
        <end position="127"/>
    </location>
</feature>
<feature type="transmembrane region" description="Helical" evidence="2">
    <location>
        <begin position="210"/>
        <end position="231"/>
    </location>
</feature>
<feature type="transmembrane region" description="Helical" evidence="2">
    <location>
        <begin position="352"/>
        <end position="374"/>
    </location>
</feature>
<feature type="transmembrane region" description="Helical" evidence="2">
    <location>
        <begin position="427"/>
        <end position="443"/>
    </location>
</feature>
<accession>A0A0F9J8X0</accession>